<evidence type="ECO:0000259" key="1">
    <source>
        <dbReference type="Pfam" id="PF04738"/>
    </source>
</evidence>
<comment type="caution">
    <text evidence="3">The sequence shown here is derived from an EMBL/GenBank/DDBJ whole genome shotgun (WGS) entry which is preliminary data.</text>
</comment>
<dbReference type="Pfam" id="PF04738">
    <property type="entry name" value="Lant_dehydr_N"/>
    <property type="match status" value="1"/>
</dbReference>
<dbReference type="InterPro" id="IPR006827">
    <property type="entry name" value="Lant_deHydtase_N"/>
</dbReference>
<name>A0A327QW69_9BACT</name>
<evidence type="ECO:0000313" key="4">
    <source>
        <dbReference type="Proteomes" id="UP000249547"/>
    </source>
</evidence>
<reference evidence="3 4" key="1">
    <citation type="submission" date="2018-06" db="EMBL/GenBank/DDBJ databases">
        <title>Genomic Encyclopedia of Archaeal and Bacterial Type Strains, Phase II (KMG-II): from individual species to whole genera.</title>
        <authorList>
            <person name="Goeker M."/>
        </authorList>
    </citation>
    <scope>NUCLEOTIDE SEQUENCE [LARGE SCALE GENOMIC DNA]</scope>
    <source>
        <strain evidence="3 4">DSM 23857</strain>
    </source>
</reference>
<feature type="domain" description="Lantibiotic dehydratase N-terminal" evidence="1">
    <location>
        <begin position="35"/>
        <end position="692"/>
    </location>
</feature>
<proteinExistence type="predicted"/>
<dbReference type="AlphaFoldDB" id="A0A327QW69"/>
<evidence type="ECO:0000259" key="2">
    <source>
        <dbReference type="Pfam" id="PF14028"/>
    </source>
</evidence>
<gene>
    <name evidence="3" type="ORF">LX64_01263</name>
</gene>
<organism evidence="3 4">
    <name type="scientific">Chitinophaga skermanii</name>
    <dbReference type="NCBI Taxonomy" id="331697"/>
    <lineage>
        <taxon>Bacteria</taxon>
        <taxon>Pseudomonadati</taxon>
        <taxon>Bacteroidota</taxon>
        <taxon>Chitinophagia</taxon>
        <taxon>Chitinophagales</taxon>
        <taxon>Chitinophagaceae</taxon>
        <taxon>Chitinophaga</taxon>
    </lineage>
</organism>
<protein>
    <submittedName>
        <fullName evidence="3">Thiopeptide-type bacteriocin biosynthesis protein</fullName>
    </submittedName>
</protein>
<dbReference type="Pfam" id="PF14028">
    <property type="entry name" value="Lant_dehydr_C"/>
    <property type="match status" value="1"/>
</dbReference>
<evidence type="ECO:0000313" key="3">
    <source>
        <dbReference type="EMBL" id="RAJ08610.1"/>
    </source>
</evidence>
<sequence>MALQHTGFFMLRSPLFPVNKYKAVLDTDIHTLLAQHPHFVYALYIASKDLVAEIDRWKVMPGEFNEKKIDKLRKSLYKYWVRASTRSTPYGVFAGCTTGTIGEQTSFQLAPIAASRQHVRIDMDYYTKICHHIQSIPAVNTQLQYFSNNSIYNVAGKYRYAEYIIVNHRRKYLLTSITETAFITNILQQADKGLTIDEMVDIIHAEDDTISVEEATAFIDELIKSQLLIASIEPTITGDDNVGRLIATIQNIQEVDAFRDTLLQLNALFAQQDFDVQRLQSIVKTCEEKFPLSLPKDLLQVDLFKSAVHCSISEQVMGDITTQIQQLMALCTPQKGGGPDLQTFRQKFTERYESQEVPLNILLDSELGIGYGAANEQAVHAPFVEDVVTDTPGNGNGQTINWNMVAQLCLQKYEAALRGNLQTVELTESELKQIGDGETIAFAPSCYLFGSMIADDPQQVDAGKYQFNLQAFGGPSAANLLGRFCSGDAQLGEIVKTILEKEAAEYPGCIIAEVVHFPEARAGNVLIRPVLREYEIPYVGMPGVDAAHQIPVSDLMVSVRNNEIILRSKRLNKRVIPRLSSAHNYSFNSLPIYKFLCDLQHQTTVGGLFWDWGIFSSREYLPRVVYKNIIVSRAYWYMKKELYTQIGKTFAEQKAFLQTYREKWNMPARVMMAQADNELLLDLENDIAIGLLFENLAKVDVQLKEYLFAGEVTVVRDEQQASYANELLIPLHFTPKEKPIITTISAVKKVTSHTITRSFSPGSEWLYVKIYGGYLVGEDVLANYLSTQLTEWKANDLLEEYFFIRYADPKPHIRLRIKNTAQPAYNQQLLQQLESDLQPYIQSGQIAAIQCDTYVRELERYGSATMEMSETLFYADSAAVLGIISLLDGAEGEMYRWKLAMRGVDMLLDDFNFSLQEKKELLAHLRTGFVEEFGGMKLLHKQLNDKYRSQQKEIYSFMNREADEENEIEEVIALYEERSVITRPLAMQIQKIVCEQLQHERAHWDIISSYIHMFLNRIFVAKQRKHELVLYHFLEKYYLSQLALVELAK</sequence>
<dbReference type="EMBL" id="QLLL01000002">
    <property type="protein sequence ID" value="RAJ08610.1"/>
    <property type="molecule type" value="Genomic_DNA"/>
</dbReference>
<feature type="domain" description="Thiopeptide-type bacteriocin biosynthesis" evidence="2">
    <location>
        <begin position="765"/>
        <end position="1038"/>
    </location>
</feature>
<keyword evidence="4" id="KW-1185">Reference proteome</keyword>
<dbReference type="NCBIfam" id="TIGR03891">
    <property type="entry name" value="thiopep_ocin"/>
    <property type="match status" value="1"/>
</dbReference>
<accession>A0A327QW69</accession>
<dbReference type="InterPro" id="IPR023809">
    <property type="entry name" value="Thiopep_bacteriocin_synth_dom"/>
</dbReference>
<dbReference type="Proteomes" id="UP000249547">
    <property type="component" value="Unassembled WGS sequence"/>
</dbReference>